<dbReference type="Proteomes" id="UP000502345">
    <property type="component" value="Chromosome"/>
</dbReference>
<organism evidence="2 3">
    <name type="scientific">Rhodococcus erythropolis</name>
    <name type="common">Arthrobacter picolinophilus</name>
    <dbReference type="NCBI Taxonomy" id="1833"/>
    <lineage>
        <taxon>Bacteria</taxon>
        <taxon>Bacillati</taxon>
        <taxon>Actinomycetota</taxon>
        <taxon>Actinomycetes</taxon>
        <taxon>Mycobacteriales</taxon>
        <taxon>Nocardiaceae</taxon>
        <taxon>Rhodococcus</taxon>
        <taxon>Rhodococcus erythropolis group</taxon>
    </lineage>
</organism>
<dbReference type="EMBL" id="CP050124">
    <property type="protein sequence ID" value="QIP41127.1"/>
    <property type="molecule type" value="Genomic_DNA"/>
</dbReference>
<protein>
    <submittedName>
        <fullName evidence="2">Uncharacterized protein</fullName>
    </submittedName>
</protein>
<dbReference type="AlphaFoldDB" id="A0A6G9CVW5"/>
<accession>A0A6G9CVW5</accession>
<proteinExistence type="predicted"/>
<reference evidence="2 3" key="1">
    <citation type="submission" date="2020-03" db="EMBL/GenBank/DDBJ databases">
        <title>Screen low temperature-resistant strains for efficient degradation of petroleum hydrocarbons under the low temperature.</title>
        <authorList>
            <person name="Wang Y."/>
            <person name="Chen J."/>
        </authorList>
    </citation>
    <scope>NUCLEOTIDE SEQUENCE [LARGE SCALE GENOMIC DNA]</scope>
    <source>
        <strain evidence="2 3">KB1</strain>
    </source>
</reference>
<feature type="region of interest" description="Disordered" evidence="1">
    <location>
        <begin position="17"/>
        <end position="47"/>
    </location>
</feature>
<evidence type="ECO:0000313" key="3">
    <source>
        <dbReference type="Proteomes" id="UP000502345"/>
    </source>
</evidence>
<evidence type="ECO:0000313" key="2">
    <source>
        <dbReference type="EMBL" id="QIP41127.1"/>
    </source>
</evidence>
<name>A0A6G9CVW5_RHOER</name>
<evidence type="ECO:0000256" key="1">
    <source>
        <dbReference type="SAM" id="MobiDB-lite"/>
    </source>
</evidence>
<gene>
    <name evidence="2" type="ORF">G9444_3884</name>
</gene>
<sequence>MVIGISWGDGERPVATSLAITTPERSKTHRAGRYNAPGVQDDSPHVV</sequence>